<accession>A0A183NK56</accession>
<organism evidence="1 2">
    <name type="scientific">Schistosoma mattheei</name>
    <dbReference type="NCBI Taxonomy" id="31246"/>
    <lineage>
        <taxon>Eukaryota</taxon>
        <taxon>Metazoa</taxon>
        <taxon>Spiralia</taxon>
        <taxon>Lophotrochozoa</taxon>
        <taxon>Platyhelminthes</taxon>
        <taxon>Trematoda</taxon>
        <taxon>Digenea</taxon>
        <taxon>Strigeidida</taxon>
        <taxon>Schistosomatoidea</taxon>
        <taxon>Schistosomatidae</taxon>
        <taxon>Schistosoma</taxon>
    </lineage>
</organism>
<reference evidence="1 2" key="1">
    <citation type="submission" date="2018-11" db="EMBL/GenBank/DDBJ databases">
        <authorList>
            <consortium name="Pathogen Informatics"/>
        </authorList>
    </citation>
    <scope>NUCLEOTIDE SEQUENCE [LARGE SCALE GENOMIC DNA]</scope>
    <source>
        <strain>Denwood</strain>
        <strain evidence="2">Zambia</strain>
    </source>
</reference>
<dbReference type="AlphaFoldDB" id="A0A183NK56"/>
<evidence type="ECO:0000313" key="2">
    <source>
        <dbReference type="Proteomes" id="UP000269396"/>
    </source>
</evidence>
<protein>
    <submittedName>
        <fullName evidence="1">Uncharacterized protein</fullName>
    </submittedName>
</protein>
<dbReference type="EMBL" id="UZAL01003518">
    <property type="protein sequence ID" value="VDO87516.1"/>
    <property type="molecule type" value="Genomic_DNA"/>
</dbReference>
<keyword evidence="2" id="KW-1185">Reference proteome</keyword>
<name>A0A183NK56_9TREM</name>
<evidence type="ECO:0000313" key="1">
    <source>
        <dbReference type="EMBL" id="VDO87516.1"/>
    </source>
</evidence>
<dbReference type="Proteomes" id="UP000269396">
    <property type="component" value="Unassembled WGS sequence"/>
</dbReference>
<proteinExistence type="predicted"/>
<gene>
    <name evidence="1" type="ORF">SMTD_LOCUS2492</name>
</gene>
<sequence>MKTLTRDGMHGIQSAYTREKLTSSNTTQRTPNKPIALDENDLESFIIDERKGFDADVKNLQQLSTNIKVIIFNTNVEIALLYKAETSTTTTTIIEKAQVFIWTILVGGLCSSMRVDWRREVIRDVY</sequence>